<evidence type="ECO:0000313" key="1">
    <source>
        <dbReference type="EMBL" id="KAK2141023.1"/>
    </source>
</evidence>
<gene>
    <name evidence="1" type="ORF">LSH36_1181g00024</name>
</gene>
<protein>
    <submittedName>
        <fullName evidence="1">Uncharacterized protein</fullName>
    </submittedName>
</protein>
<dbReference type="AlphaFoldDB" id="A0AAD9MR28"/>
<accession>A0AAD9MR28</accession>
<organism evidence="1 2">
    <name type="scientific">Paralvinella palmiformis</name>
    <dbReference type="NCBI Taxonomy" id="53620"/>
    <lineage>
        <taxon>Eukaryota</taxon>
        <taxon>Metazoa</taxon>
        <taxon>Spiralia</taxon>
        <taxon>Lophotrochozoa</taxon>
        <taxon>Annelida</taxon>
        <taxon>Polychaeta</taxon>
        <taxon>Sedentaria</taxon>
        <taxon>Canalipalpata</taxon>
        <taxon>Terebellida</taxon>
        <taxon>Terebelliformia</taxon>
        <taxon>Alvinellidae</taxon>
        <taxon>Paralvinella</taxon>
    </lineage>
</organism>
<comment type="caution">
    <text evidence="1">The sequence shown here is derived from an EMBL/GenBank/DDBJ whole genome shotgun (WGS) entry which is preliminary data.</text>
</comment>
<sequence length="34" mass="3807">MEGVKTELVNGFSNMNHQVIDLVLSTYEVMCMAC</sequence>
<evidence type="ECO:0000313" key="2">
    <source>
        <dbReference type="Proteomes" id="UP001208570"/>
    </source>
</evidence>
<dbReference type="Proteomes" id="UP001208570">
    <property type="component" value="Unassembled WGS sequence"/>
</dbReference>
<reference evidence="1" key="1">
    <citation type="journal article" date="2023" name="Mol. Biol. Evol.">
        <title>Third-Generation Sequencing Reveals the Adaptive Role of the Epigenome in Three Deep-Sea Polychaetes.</title>
        <authorList>
            <person name="Perez M."/>
            <person name="Aroh O."/>
            <person name="Sun Y."/>
            <person name="Lan Y."/>
            <person name="Juniper S.K."/>
            <person name="Young C.R."/>
            <person name="Angers B."/>
            <person name="Qian P.Y."/>
        </authorList>
    </citation>
    <scope>NUCLEOTIDE SEQUENCE</scope>
    <source>
        <strain evidence="1">P08H-3</strain>
    </source>
</reference>
<proteinExistence type="predicted"/>
<keyword evidence="2" id="KW-1185">Reference proteome</keyword>
<dbReference type="EMBL" id="JAODUP010001181">
    <property type="protein sequence ID" value="KAK2141023.1"/>
    <property type="molecule type" value="Genomic_DNA"/>
</dbReference>
<name>A0AAD9MR28_9ANNE</name>